<reference evidence="2 5" key="2">
    <citation type="journal article" date="2016" name="Front. Microbiol.">
        <title>Genomic Resource of Rice Seed Associated Bacteria.</title>
        <authorList>
            <person name="Midha S."/>
            <person name="Bansal K."/>
            <person name="Sharma S."/>
            <person name="Kumar N."/>
            <person name="Patil P.P."/>
            <person name="Chaudhry V."/>
            <person name="Patil P.B."/>
        </authorList>
    </citation>
    <scope>NUCLEOTIDE SEQUENCE [LARGE SCALE GENOMIC DNA]</scope>
    <source>
        <strain evidence="2 5">RSA11</strain>
    </source>
</reference>
<keyword evidence="6" id="KW-1185">Reference proteome</keyword>
<evidence type="ECO:0000313" key="4">
    <source>
        <dbReference type="Proteomes" id="UP000053797"/>
    </source>
</evidence>
<dbReference type="Proteomes" id="UP000072605">
    <property type="component" value="Unassembled WGS sequence"/>
</dbReference>
<evidence type="ECO:0000313" key="2">
    <source>
        <dbReference type="EMBL" id="KTR26312.1"/>
    </source>
</evidence>
<sequence length="95" mass="11224">MAEEKRQYLFPDEEGGEHLFEEWYRYSSERTGKTYLFLEMIGNPDEGADDLIICEIDEYGEGEDDFELSLIDENDEQTWDELELALKERITDATE</sequence>
<dbReference type="GeneID" id="90837328"/>
<dbReference type="Proteomes" id="UP000053797">
    <property type="component" value="Unassembled WGS sequence"/>
</dbReference>
<dbReference type="EMBL" id="LDQV01000025">
    <property type="protein sequence ID" value="KTR26312.1"/>
    <property type="molecule type" value="Genomic_DNA"/>
</dbReference>
<reference evidence="3 6" key="3">
    <citation type="submission" date="2023-12" db="EMBL/GenBank/DDBJ databases">
        <authorList>
            <person name="Easwaran N."/>
            <person name="Lazarus H.P.S."/>
        </authorList>
    </citation>
    <scope>NUCLEOTIDE SEQUENCE [LARGE SCALE GENOMIC DNA]</scope>
    <source>
        <strain evidence="3 6">VIT-2023</strain>
    </source>
</reference>
<dbReference type="RefSeq" id="WP_023468909.1">
    <property type="nucleotide sequence ID" value="NZ_FMYN01000001.1"/>
</dbReference>
<dbReference type="AlphaFoldDB" id="A0A0V8GJU0"/>
<dbReference type="EMBL" id="LNQL01000001">
    <property type="protein sequence ID" value="KSU50458.1"/>
    <property type="molecule type" value="Genomic_DNA"/>
</dbReference>
<comment type="caution">
    <text evidence="1">The sequence shown here is derived from an EMBL/GenBank/DDBJ whole genome shotgun (WGS) entry which is preliminary data.</text>
</comment>
<dbReference type="OrthoDB" id="2086132at2"/>
<evidence type="ECO:0000313" key="3">
    <source>
        <dbReference type="EMBL" id="MEI4461542.1"/>
    </source>
</evidence>
<protein>
    <submittedName>
        <fullName evidence="3">DUF1292 domain-containing protein</fullName>
    </submittedName>
</protein>
<accession>A0A0V8GJU0</accession>
<organism evidence="1 4">
    <name type="scientific">Exiguobacterium indicum</name>
    <dbReference type="NCBI Taxonomy" id="296995"/>
    <lineage>
        <taxon>Bacteria</taxon>
        <taxon>Bacillati</taxon>
        <taxon>Bacillota</taxon>
        <taxon>Bacilli</taxon>
        <taxon>Bacillales</taxon>
        <taxon>Bacillales Family XII. Incertae Sedis</taxon>
        <taxon>Exiguobacterium</taxon>
    </lineage>
</organism>
<dbReference type="Proteomes" id="UP001387110">
    <property type="component" value="Unassembled WGS sequence"/>
</dbReference>
<evidence type="ECO:0000313" key="5">
    <source>
        <dbReference type="Proteomes" id="UP000072605"/>
    </source>
</evidence>
<name>A0A0V8GJU0_9BACL</name>
<proteinExistence type="predicted"/>
<evidence type="ECO:0000313" key="1">
    <source>
        <dbReference type="EMBL" id="KSU50458.1"/>
    </source>
</evidence>
<reference evidence="1 4" key="1">
    <citation type="journal article" date="2015" name="Int. J. Syst. Evol. Microbiol.">
        <title>Exiguobacterium enclense sp. nov., isolated from sediment.</title>
        <authorList>
            <person name="Dastager S.G."/>
            <person name="Mawlankar R."/>
            <person name="Sonalkar V.V."/>
            <person name="Thorat M.N."/>
            <person name="Mual P."/>
            <person name="Verma A."/>
            <person name="Krishnamurthi S."/>
            <person name="Tang S.K."/>
            <person name="Li W.J."/>
        </authorList>
    </citation>
    <scope>NUCLEOTIDE SEQUENCE [LARGE SCALE GENOMIC DNA]</scope>
    <source>
        <strain evidence="1 4">NIO-1109</strain>
    </source>
</reference>
<gene>
    <name evidence="1" type="ORF">AS033_03500</name>
    <name evidence="2" type="ORF">RSA11_11440</name>
    <name evidence="3" type="ORF">SZL87_03760</name>
</gene>
<dbReference type="EMBL" id="JBAWKY010000001">
    <property type="protein sequence ID" value="MEI4461542.1"/>
    <property type="molecule type" value="Genomic_DNA"/>
</dbReference>
<evidence type="ECO:0000313" key="6">
    <source>
        <dbReference type="Proteomes" id="UP001387110"/>
    </source>
</evidence>